<keyword evidence="1" id="KW-0378">Hydrolase</keyword>
<dbReference type="PANTHER" id="PTHR43798">
    <property type="entry name" value="MONOACYLGLYCEROL LIPASE"/>
    <property type="match status" value="1"/>
</dbReference>
<proteinExistence type="predicted"/>
<keyword evidence="4" id="KW-1185">Reference proteome</keyword>
<dbReference type="SUPFAM" id="SSF53474">
    <property type="entry name" value="alpha/beta-Hydrolases"/>
    <property type="match status" value="1"/>
</dbReference>
<reference evidence="3 4" key="1">
    <citation type="submission" date="2018-11" db="EMBL/GenBank/DDBJ databases">
        <title>Sequencing the genomes of 1000 actinobacteria strains.</title>
        <authorList>
            <person name="Klenk H.-P."/>
        </authorList>
    </citation>
    <scope>NUCLEOTIDE SEQUENCE [LARGE SCALE GENOMIC DNA]</scope>
    <source>
        <strain evidence="3 4">DSM 44254</strain>
    </source>
</reference>
<dbReference type="PRINTS" id="PR00111">
    <property type="entry name" value="ABHYDROLASE"/>
</dbReference>
<dbReference type="PANTHER" id="PTHR43798:SF31">
    <property type="entry name" value="AB HYDROLASE SUPERFAMILY PROTEIN YCLE"/>
    <property type="match status" value="1"/>
</dbReference>
<dbReference type="Proteomes" id="UP000272400">
    <property type="component" value="Unassembled WGS sequence"/>
</dbReference>
<evidence type="ECO:0000313" key="3">
    <source>
        <dbReference type="EMBL" id="ROO87109.1"/>
    </source>
</evidence>
<gene>
    <name evidence="3" type="ORF">EDD29_4700</name>
</gene>
<name>A0A3N1D0Q6_9ACTN</name>
<comment type="caution">
    <text evidence="3">The sequence shown here is derived from an EMBL/GenBank/DDBJ whole genome shotgun (WGS) entry which is preliminary data.</text>
</comment>
<sequence>MSADAPAGGLVDVGGFGLHVAETGTGRPTVLLHGGGPGCTAWSDFAPVVPRLAAGRRLILVDFAQYGASDDPDITGVPADFHAAALLALLDALGVAESDLVCQSLGGLAAFALAARAPERVRRLVVTGSQPAPAPPGVGSNTWLGLEARDRYYGGDGPSPAKMRDLLAALEWHDPSRLPVETVARRHAAATTPMALGLLAEPARRGTPGDLAAVLPEVTAPVLLLWGEHDPFAGPDYALSLAARLPRADLAVLGRTAHHPAEERPAAYALAVSAFLDGDPT</sequence>
<organism evidence="3 4">
    <name type="scientific">Actinocorallia herbida</name>
    <dbReference type="NCBI Taxonomy" id="58109"/>
    <lineage>
        <taxon>Bacteria</taxon>
        <taxon>Bacillati</taxon>
        <taxon>Actinomycetota</taxon>
        <taxon>Actinomycetes</taxon>
        <taxon>Streptosporangiales</taxon>
        <taxon>Thermomonosporaceae</taxon>
        <taxon>Actinocorallia</taxon>
    </lineage>
</organism>
<accession>A0A3N1D0Q6</accession>
<feature type="domain" description="AB hydrolase-1" evidence="2">
    <location>
        <begin position="28"/>
        <end position="265"/>
    </location>
</feature>
<dbReference type="EMBL" id="RJKE01000001">
    <property type="protein sequence ID" value="ROO87109.1"/>
    <property type="molecule type" value="Genomic_DNA"/>
</dbReference>
<dbReference type="Gene3D" id="3.40.50.1820">
    <property type="entry name" value="alpha/beta hydrolase"/>
    <property type="match status" value="1"/>
</dbReference>
<dbReference type="InterPro" id="IPR000073">
    <property type="entry name" value="AB_hydrolase_1"/>
</dbReference>
<dbReference type="Pfam" id="PF00561">
    <property type="entry name" value="Abhydrolase_1"/>
    <property type="match status" value="1"/>
</dbReference>
<protein>
    <submittedName>
        <fullName evidence="3">Pimeloyl-ACP methyl ester carboxylesterase</fullName>
    </submittedName>
</protein>
<dbReference type="InterPro" id="IPR029058">
    <property type="entry name" value="AB_hydrolase_fold"/>
</dbReference>
<evidence type="ECO:0000256" key="1">
    <source>
        <dbReference type="ARBA" id="ARBA00022801"/>
    </source>
</evidence>
<dbReference type="GO" id="GO:0016787">
    <property type="term" value="F:hydrolase activity"/>
    <property type="evidence" value="ECO:0007669"/>
    <property type="project" value="UniProtKB-KW"/>
</dbReference>
<evidence type="ECO:0000313" key="4">
    <source>
        <dbReference type="Proteomes" id="UP000272400"/>
    </source>
</evidence>
<dbReference type="AlphaFoldDB" id="A0A3N1D0Q6"/>
<dbReference type="GO" id="GO:0016020">
    <property type="term" value="C:membrane"/>
    <property type="evidence" value="ECO:0007669"/>
    <property type="project" value="TreeGrafter"/>
</dbReference>
<dbReference type="InterPro" id="IPR050266">
    <property type="entry name" value="AB_hydrolase_sf"/>
</dbReference>
<dbReference type="RefSeq" id="WP_211359851.1">
    <property type="nucleotide sequence ID" value="NZ_RJKE01000001.1"/>
</dbReference>
<evidence type="ECO:0000259" key="2">
    <source>
        <dbReference type="Pfam" id="PF00561"/>
    </source>
</evidence>